<dbReference type="OrthoDB" id="4190732at2"/>
<keyword evidence="8" id="KW-1185">Reference proteome</keyword>
<dbReference type="Gene3D" id="3.90.180.10">
    <property type="entry name" value="Medium-chain alcohol dehydrogenases, catalytic domain"/>
    <property type="match status" value="1"/>
</dbReference>
<dbReference type="STRING" id="46177.SAMN05660976_04761"/>
<dbReference type="PROSITE" id="PS00059">
    <property type="entry name" value="ADH_ZINC"/>
    <property type="match status" value="1"/>
</dbReference>
<dbReference type="SUPFAM" id="SSF50129">
    <property type="entry name" value="GroES-like"/>
    <property type="match status" value="1"/>
</dbReference>
<gene>
    <name evidence="7" type="ORF">SAMN05660976_04761</name>
</gene>
<dbReference type="RefSeq" id="WP_091102847.1">
    <property type="nucleotide sequence ID" value="NZ_FOBF01000011.1"/>
</dbReference>
<name>A0A1H7X5B4_9ACTN</name>
<dbReference type="PANTHER" id="PTHR43401">
    <property type="entry name" value="L-THREONINE 3-DEHYDROGENASE"/>
    <property type="match status" value="1"/>
</dbReference>
<evidence type="ECO:0000256" key="1">
    <source>
        <dbReference type="ARBA" id="ARBA00001947"/>
    </source>
</evidence>
<comment type="similarity">
    <text evidence="5">Belongs to the zinc-containing alcohol dehydrogenase family.</text>
</comment>
<dbReference type="PANTHER" id="PTHR43401:SF2">
    <property type="entry name" value="L-THREONINE 3-DEHYDROGENASE"/>
    <property type="match status" value="1"/>
</dbReference>
<dbReference type="SUPFAM" id="SSF51735">
    <property type="entry name" value="NAD(P)-binding Rossmann-fold domains"/>
    <property type="match status" value="1"/>
</dbReference>
<organism evidence="7 8">
    <name type="scientific">Nonomuraea pusilla</name>
    <dbReference type="NCBI Taxonomy" id="46177"/>
    <lineage>
        <taxon>Bacteria</taxon>
        <taxon>Bacillati</taxon>
        <taxon>Actinomycetota</taxon>
        <taxon>Actinomycetes</taxon>
        <taxon>Streptosporangiales</taxon>
        <taxon>Streptosporangiaceae</taxon>
        <taxon>Nonomuraea</taxon>
    </lineage>
</organism>
<proteinExistence type="inferred from homology"/>
<keyword evidence="3 5" id="KW-0862">Zinc</keyword>
<dbReference type="Pfam" id="PF08240">
    <property type="entry name" value="ADH_N"/>
    <property type="match status" value="1"/>
</dbReference>
<dbReference type="CDD" id="cd08254">
    <property type="entry name" value="hydroxyacyl_CoA_DH"/>
    <property type="match status" value="1"/>
</dbReference>
<keyword evidence="2 5" id="KW-0479">Metal-binding</keyword>
<dbReference type="InterPro" id="IPR013154">
    <property type="entry name" value="ADH-like_N"/>
</dbReference>
<dbReference type="InterPro" id="IPR013149">
    <property type="entry name" value="ADH-like_C"/>
</dbReference>
<accession>A0A1H7X5B4</accession>
<comment type="cofactor">
    <cofactor evidence="1 5">
        <name>Zn(2+)</name>
        <dbReference type="ChEBI" id="CHEBI:29105"/>
    </cofactor>
</comment>
<protein>
    <submittedName>
        <fullName evidence="7">D-arabinose 1-dehydrogenase, Zn-dependent alcohol dehydrogenase family</fullName>
    </submittedName>
</protein>
<dbReference type="GO" id="GO:0008270">
    <property type="term" value="F:zinc ion binding"/>
    <property type="evidence" value="ECO:0007669"/>
    <property type="project" value="InterPro"/>
</dbReference>
<dbReference type="AlphaFoldDB" id="A0A1H7X5B4"/>
<dbReference type="SMART" id="SM00829">
    <property type="entry name" value="PKS_ER"/>
    <property type="match status" value="1"/>
</dbReference>
<dbReference type="InterPro" id="IPR020843">
    <property type="entry name" value="ER"/>
</dbReference>
<dbReference type="InterPro" id="IPR002328">
    <property type="entry name" value="ADH_Zn_CS"/>
</dbReference>
<dbReference type="InterPro" id="IPR036291">
    <property type="entry name" value="NAD(P)-bd_dom_sf"/>
</dbReference>
<dbReference type="InterPro" id="IPR011032">
    <property type="entry name" value="GroES-like_sf"/>
</dbReference>
<evidence type="ECO:0000256" key="4">
    <source>
        <dbReference type="ARBA" id="ARBA00023002"/>
    </source>
</evidence>
<dbReference type="InterPro" id="IPR050129">
    <property type="entry name" value="Zn_alcohol_dh"/>
</dbReference>
<dbReference type="GO" id="GO:0016491">
    <property type="term" value="F:oxidoreductase activity"/>
    <property type="evidence" value="ECO:0007669"/>
    <property type="project" value="UniProtKB-KW"/>
</dbReference>
<dbReference type="Pfam" id="PF00107">
    <property type="entry name" value="ADH_zinc_N"/>
    <property type="match status" value="1"/>
</dbReference>
<dbReference type="EMBL" id="FOBF01000011">
    <property type="protein sequence ID" value="SEM29036.1"/>
    <property type="molecule type" value="Genomic_DNA"/>
</dbReference>
<evidence type="ECO:0000256" key="5">
    <source>
        <dbReference type="RuleBase" id="RU361277"/>
    </source>
</evidence>
<reference evidence="7 8" key="1">
    <citation type="submission" date="2016-10" db="EMBL/GenBank/DDBJ databases">
        <authorList>
            <person name="de Groot N.N."/>
        </authorList>
    </citation>
    <scope>NUCLEOTIDE SEQUENCE [LARGE SCALE GENOMIC DNA]</scope>
    <source>
        <strain evidence="7 8">DSM 43357</strain>
    </source>
</reference>
<evidence type="ECO:0000313" key="7">
    <source>
        <dbReference type="EMBL" id="SEM29036.1"/>
    </source>
</evidence>
<sequence>MTEMLAARLHIPTRELRMERVPVPEPGPGQVRVQVRAAGVCLSDVHLVDGTLSPLWLSGDSVTLGHEVAGVVDALGPGVDGWSVGQRVLLQAGEVNLRGTVLTRGVDYDGGYAEYALASATTVVPIPDGLPFEQACIIPDAVSTPWAAVTATGATRPGEAVAVWGVGGLGAHAVQLLRLVGAAPVIAIDPLEAARERAVALGADVALDPADPKLRDSVMDLTGGEGLGVAFDFAGVAPVREQALSLLGKGGRLVVVGLANKPLTIPNDLGFAYFGQSLHGHYGSQPEHVQQLVTLAGRGRLDLSGSVSDVLPLADAPAAIERLARKEGNPIRLILRP</sequence>
<keyword evidence="4" id="KW-0560">Oxidoreductase</keyword>
<evidence type="ECO:0000313" key="8">
    <source>
        <dbReference type="Proteomes" id="UP000198953"/>
    </source>
</evidence>
<feature type="domain" description="Enoyl reductase (ER)" evidence="6">
    <location>
        <begin position="13"/>
        <end position="335"/>
    </location>
</feature>
<evidence type="ECO:0000256" key="2">
    <source>
        <dbReference type="ARBA" id="ARBA00022723"/>
    </source>
</evidence>
<evidence type="ECO:0000256" key="3">
    <source>
        <dbReference type="ARBA" id="ARBA00022833"/>
    </source>
</evidence>
<dbReference type="Proteomes" id="UP000198953">
    <property type="component" value="Unassembled WGS sequence"/>
</dbReference>
<evidence type="ECO:0000259" key="6">
    <source>
        <dbReference type="SMART" id="SM00829"/>
    </source>
</evidence>